<comment type="caution">
    <text evidence="1">The sequence shown here is derived from an EMBL/GenBank/DDBJ whole genome shotgun (WGS) entry which is preliminary data.</text>
</comment>
<evidence type="ECO:0000313" key="1">
    <source>
        <dbReference type="EMBL" id="GBP42450.1"/>
    </source>
</evidence>
<dbReference type="Proteomes" id="UP000299102">
    <property type="component" value="Unassembled WGS sequence"/>
</dbReference>
<keyword evidence="2" id="KW-1185">Reference proteome</keyword>
<reference evidence="1 2" key="1">
    <citation type="journal article" date="2019" name="Commun. Biol.">
        <title>The bagworm genome reveals a unique fibroin gene that provides high tensile strength.</title>
        <authorList>
            <person name="Kono N."/>
            <person name="Nakamura H."/>
            <person name="Ohtoshi R."/>
            <person name="Tomita M."/>
            <person name="Numata K."/>
            <person name="Arakawa K."/>
        </authorList>
    </citation>
    <scope>NUCLEOTIDE SEQUENCE [LARGE SCALE GENOMIC DNA]</scope>
</reference>
<name>A0A4C1VV73_EUMVA</name>
<accession>A0A4C1VV73</accession>
<evidence type="ECO:0000313" key="2">
    <source>
        <dbReference type="Proteomes" id="UP000299102"/>
    </source>
</evidence>
<gene>
    <name evidence="1" type="ORF">EVAR_47745_1</name>
</gene>
<protein>
    <submittedName>
        <fullName evidence="1">Uncharacterized protein</fullName>
    </submittedName>
</protein>
<sequence length="103" mass="11645">MKMWDVLKKHPQMISVVTIFLQPEATHEEIAFAGNKLFVAMHGGGVQALFILFVTISSSDELLAPKSNWLIFLQLQRLQLNMHIEHITILPSLDVVGGRHRSN</sequence>
<organism evidence="1 2">
    <name type="scientific">Eumeta variegata</name>
    <name type="common">Bagworm moth</name>
    <name type="synonym">Eumeta japonica</name>
    <dbReference type="NCBI Taxonomy" id="151549"/>
    <lineage>
        <taxon>Eukaryota</taxon>
        <taxon>Metazoa</taxon>
        <taxon>Ecdysozoa</taxon>
        <taxon>Arthropoda</taxon>
        <taxon>Hexapoda</taxon>
        <taxon>Insecta</taxon>
        <taxon>Pterygota</taxon>
        <taxon>Neoptera</taxon>
        <taxon>Endopterygota</taxon>
        <taxon>Lepidoptera</taxon>
        <taxon>Glossata</taxon>
        <taxon>Ditrysia</taxon>
        <taxon>Tineoidea</taxon>
        <taxon>Psychidae</taxon>
        <taxon>Oiketicinae</taxon>
        <taxon>Eumeta</taxon>
    </lineage>
</organism>
<proteinExistence type="predicted"/>
<dbReference type="AlphaFoldDB" id="A0A4C1VV73"/>
<dbReference type="EMBL" id="BGZK01000418">
    <property type="protein sequence ID" value="GBP42450.1"/>
    <property type="molecule type" value="Genomic_DNA"/>
</dbReference>
<dbReference type="OrthoDB" id="7509102at2759"/>